<feature type="domain" description="EGF-like" evidence="1">
    <location>
        <begin position="253"/>
        <end position="282"/>
    </location>
</feature>
<dbReference type="EMBL" id="KB206670">
    <property type="protein sequence ID" value="ELP89129.1"/>
    <property type="molecule type" value="Genomic_DNA"/>
</dbReference>
<proteinExistence type="predicted"/>
<gene>
    <name evidence="2" type="ORF">EIN_484610</name>
</gene>
<accession>A0A0A1U4K3</accession>
<feature type="domain" description="EGF-like" evidence="1">
    <location>
        <begin position="768"/>
        <end position="800"/>
    </location>
</feature>
<evidence type="ECO:0000313" key="2">
    <source>
        <dbReference type="EMBL" id="ELP89129.1"/>
    </source>
</evidence>
<dbReference type="InterPro" id="IPR000742">
    <property type="entry name" value="EGF"/>
</dbReference>
<feature type="domain" description="EGF-like" evidence="1">
    <location>
        <begin position="635"/>
        <end position="666"/>
    </location>
</feature>
<reference evidence="2 3" key="1">
    <citation type="submission" date="2012-10" db="EMBL/GenBank/DDBJ databases">
        <authorList>
            <person name="Zafar N."/>
            <person name="Inman J."/>
            <person name="Hall N."/>
            <person name="Lorenzi H."/>
            <person name="Caler E."/>
        </authorList>
    </citation>
    <scope>NUCLEOTIDE SEQUENCE [LARGE SCALE GENOMIC DNA]</scope>
    <source>
        <strain evidence="2 3">IP1</strain>
    </source>
</reference>
<keyword evidence="3" id="KW-1185">Reference proteome</keyword>
<dbReference type="SMART" id="SM00181">
    <property type="entry name" value="EGF"/>
    <property type="match status" value="13"/>
</dbReference>
<dbReference type="KEGG" id="eiv:EIN_484610"/>
<dbReference type="PANTHER" id="PTHR45756">
    <property type="entry name" value="PALMITOYLTRANSFERASE"/>
    <property type="match status" value="1"/>
</dbReference>
<dbReference type="InterPro" id="IPR006212">
    <property type="entry name" value="Furin_repeat"/>
</dbReference>
<dbReference type="Gene3D" id="2.10.220.10">
    <property type="entry name" value="Hormone Receptor, Insulin-like Growth Factor Receptor 1, Chain A, domain 2"/>
    <property type="match status" value="1"/>
</dbReference>
<dbReference type="RefSeq" id="XP_004255900.1">
    <property type="nucleotide sequence ID" value="XM_004255852.1"/>
</dbReference>
<dbReference type="GeneID" id="14888188"/>
<dbReference type="SUPFAM" id="SSF57184">
    <property type="entry name" value="Growth factor receptor domain"/>
    <property type="match status" value="7"/>
</dbReference>
<organism evidence="2 3">
    <name type="scientific">Entamoeba invadens IP1</name>
    <dbReference type="NCBI Taxonomy" id="370355"/>
    <lineage>
        <taxon>Eukaryota</taxon>
        <taxon>Amoebozoa</taxon>
        <taxon>Evosea</taxon>
        <taxon>Archamoebae</taxon>
        <taxon>Mastigamoebida</taxon>
        <taxon>Entamoebidae</taxon>
        <taxon>Entamoeba</taxon>
    </lineage>
</organism>
<dbReference type="OrthoDB" id="27972at2759"/>
<feature type="domain" description="EGF-like" evidence="1">
    <location>
        <begin position="467"/>
        <end position="506"/>
    </location>
</feature>
<dbReference type="InterPro" id="IPR053215">
    <property type="entry name" value="TKL_Ser/Thr_kinase"/>
</dbReference>
<protein>
    <recommendedName>
        <fullName evidence="1">EGF-like domain-containing protein</fullName>
    </recommendedName>
</protein>
<feature type="domain" description="EGF-like" evidence="1">
    <location>
        <begin position="601"/>
        <end position="634"/>
    </location>
</feature>
<dbReference type="Proteomes" id="UP000014680">
    <property type="component" value="Unassembled WGS sequence"/>
</dbReference>
<dbReference type="SMART" id="SM00261">
    <property type="entry name" value="FU"/>
    <property type="match status" value="10"/>
</dbReference>
<dbReference type="AlphaFoldDB" id="A0A0A1U4K3"/>
<dbReference type="OMA" id="NICTWNP"/>
<feature type="domain" description="EGF-like" evidence="1">
    <location>
        <begin position="667"/>
        <end position="698"/>
    </location>
</feature>
<feature type="domain" description="EGF-like" evidence="1">
    <location>
        <begin position="114"/>
        <end position="144"/>
    </location>
</feature>
<dbReference type="InterPro" id="IPR009030">
    <property type="entry name" value="Growth_fac_rcpt_cys_sf"/>
</dbReference>
<feature type="domain" description="EGF-like" evidence="1">
    <location>
        <begin position="833"/>
        <end position="869"/>
    </location>
</feature>
<name>A0A0A1U4K3_ENTIV</name>
<feature type="domain" description="EGF-like" evidence="1">
    <location>
        <begin position="176"/>
        <end position="207"/>
    </location>
</feature>
<evidence type="ECO:0000259" key="1">
    <source>
        <dbReference type="SMART" id="SM00181"/>
    </source>
</evidence>
<dbReference type="PANTHER" id="PTHR45756:SF1">
    <property type="entry name" value="PROTEIN KINASE DOMAIN CONTAINING PROTEIN"/>
    <property type="match status" value="1"/>
</dbReference>
<feature type="domain" description="EGF-like" evidence="1">
    <location>
        <begin position="283"/>
        <end position="321"/>
    </location>
</feature>
<dbReference type="VEuPathDB" id="AmoebaDB:EIN_484610"/>
<feature type="domain" description="EGF-like" evidence="1">
    <location>
        <begin position="428"/>
        <end position="466"/>
    </location>
</feature>
<feature type="domain" description="EGF-like" evidence="1">
    <location>
        <begin position="731"/>
        <end position="766"/>
    </location>
</feature>
<feature type="domain" description="EGF-like" evidence="1">
    <location>
        <begin position="18"/>
        <end position="49"/>
    </location>
</feature>
<sequence>MSRNRGDITYLDNGKCTECGNKYANCAMCNETECLGCNTDFSLNDKECVDCVGLFGTCDSCTNDECLHCKEGTSQVGYGCYNCSEHDTNCVECDSSNCLKCKMPYTLNGENCFDCSDFKNCETCNTTQCVTCKKGYVNLGNVCVECRTISNCSECDQTSCISCNLKSFLNDKTCKNCIENCDVCNSKDSCSICSVDYRYNETSHSCVICSSGNYVHQEYCRPCPSECTTCGSATQCTSCVDGYFVNTENNCVSCLTRNCVSCDLTMCTTCTNGYYLNNRVCEECSTIDEKCTTCSFIDNSPHCDSCENGYWVEENKCVTCEGCGSLGCEYISALCYNCPNQSQVLVSGKCVTVEGCKVVENNECVVCDDMYVKIGRRCIKTQTETTKGVIKFRKFYVSSIDVNCTIFTTEGCEICDEGYYHYESVCLRCEEIYDNCEKCSVITLSNYNQTICSVCKPSYYPEISCHECTLLNGCSECINYLTYNETSTKKCTKCMDMFINNVGECVKIAKCLQGVGEMCTLCEKNYLVSEGRCKPCGDVVIGCETSFKNECTSCAEGHYIDSNKQCSKCSVDNCFVCAQDGTCDTCVTNTTKNSDSSKCLSCSILNRCTLCDNTTPNKCLLCAQNYFTKNKLCESCSTLNKCISCSDELTCLHCVDGYYPDDGKCKSCLTINGCKTCSSTSKKCHTCKDVYYLDNECKLCSEVFSNSATCTLKKVLSCQPHYFLKNNRCVGCDALFGCSECENETMCTKCNDGLNLYNNGSTQMCSQDCDITKCVKCDINGICEMCEEPYTLDIATNKCNLCFDEHQNSGKCSTTENLIEFCESKRFYLNNGMCQQCNTTLSNCVLCDNSSTCILCSTGFLLDENNNCVAKTTSMSIKLATNCEPN</sequence>
<evidence type="ECO:0000313" key="3">
    <source>
        <dbReference type="Proteomes" id="UP000014680"/>
    </source>
</evidence>